<dbReference type="AlphaFoldDB" id="A0A6J4RZ17"/>
<feature type="compositionally biased region" description="Basic and acidic residues" evidence="1">
    <location>
        <begin position="15"/>
        <end position="57"/>
    </location>
</feature>
<feature type="compositionally biased region" description="Basic and acidic residues" evidence="1">
    <location>
        <begin position="112"/>
        <end position="122"/>
    </location>
</feature>
<proteinExistence type="predicted"/>
<feature type="region of interest" description="Disordered" evidence="1">
    <location>
        <begin position="112"/>
        <end position="148"/>
    </location>
</feature>
<evidence type="ECO:0000313" key="2">
    <source>
        <dbReference type="EMBL" id="CAA9485674.1"/>
    </source>
</evidence>
<sequence length="148" mass="16021">MVTGEPAGGALPVLGRDERQQPGREHHGRDDGAAGHVERRLAQLEDRRQRGLEDELPRLPAPALERLDEHRLPRVDDLLEVGVAERAQPAGRVEVRVLASVLDDVRPKLMERPSDLGADRRVGAAGIGAHGREATGERSGTSQMSAIT</sequence>
<gene>
    <name evidence="2" type="ORF">AVDCRST_MAG30-1071</name>
</gene>
<dbReference type="EMBL" id="CADCVS010000172">
    <property type="protein sequence ID" value="CAA9485674.1"/>
    <property type="molecule type" value="Genomic_DNA"/>
</dbReference>
<feature type="region of interest" description="Disordered" evidence="1">
    <location>
        <begin position="1"/>
        <end position="67"/>
    </location>
</feature>
<feature type="compositionally biased region" description="Polar residues" evidence="1">
    <location>
        <begin position="138"/>
        <end position="148"/>
    </location>
</feature>
<accession>A0A6J4RZ17</accession>
<reference evidence="2" key="1">
    <citation type="submission" date="2020-02" db="EMBL/GenBank/DDBJ databases">
        <authorList>
            <person name="Meier V. D."/>
        </authorList>
    </citation>
    <scope>NUCLEOTIDE SEQUENCE</scope>
    <source>
        <strain evidence="2">AVDCRST_MAG30</strain>
    </source>
</reference>
<evidence type="ECO:0000256" key="1">
    <source>
        <dbReference type="SAM" id="MobiDB-lite"/>
    </source>
</evidence>
<organism evidence="2">
    <name type="scientific">uncultured Solirubrobacteraceae bacterium</name>
    <dbReference type="NCBI Taxonomy" id="1162706"/>
    <lineage>
        <taxon>Bacteria</taxon>
        <taxon>Bacillati</taxon>
        <taxon>Actinomycetota</taxon>
        <taxon>Thermoleophilia</taxon>
        <taxon>Solirubrobacterales</taxon>
        <taxon>Solirubrobacteraceae</taxon>
        <taxon>environmental samples</taxon>
    </lineage>
</organism>
<protein>
    <submittedName>
        <fullName evidence="2">Uncharacterized protein</fullName>
    </submittedName>
</protein>
<name>A0A6J4RZ17_9ACTN</name>